<feature type="region of interest" description="Disordered" evidence="1">
    <location>
        <begin position="26"/>
        <end position="45"/>
    </location>
</feature>
<reference evidence="4 5" key="1">
    <citation type="submission" date="2014-04" db="EMBL/GenBank/DDBJ databases">
        <authorList>
            <consortium name="DOE Joint Genome Institute"/>
            <person name="Kuo A."/>
            <person name="Tarkka M."/>
            <person name="Buscot F."/>
            <person name="Kohler A."/>
            <person name="Nagy L.G."/>
            <person name="Floudas D."/>
            <person name="Copeland A."/>
            <person name="Barry K.W."/>
            <person name="Cichocki N."/>
            <person name="Veneault-Fourrey C."/>
            <person name="LaButti K."/>
            <person name="Lindquist E.A."/>
            <person name="Lipzen A."/>
            <person name="Lundell T."/>
            <person name="Morin E."/>
            <person name="Murat C."/>
            <person name="Sun H."/>
            <person name="Tunlid A."/>
            <person name="Henrissat B."/>
            <person name="Grigoriev I.V."/>
            <person name="Hibbett D.S."/>
            <person name="Martin F."/>
            <person name="Nordberg H.P."/>
            <person name="Cantor M.N."/>
            <person name="Hua S.X."/>
        </authorList>
    </citation>
    <scope>NUCLEOTIDE SEQUENCE [LARGE SCALE GENOMIC DNA]</scope>
    <source>
        <strain evidence="4 5">F 1598</strain>
    </source>
</reference>
<proteinExistence type="predicted"/>
<feature type="compositionally biased region" description="Basic and acidic residues" evidence="1">
    <location>
        <begin position="26"/>
        <end position="37"/>
    </location>
</feature>
<dbReference type="EMBL" id="KN833076">
    <property type="protein sequence ID" value="KIM73680.1"/>
    <property type="molecule type" value="Genomic_DNA"/>
</dbReference>
<keyword evidence="5" id="KW-1185">Reference proteome</keyword>
<keyword evidence="2" id="KW-1133">Transmembrane helix</keyword>
<organism evidence="4 5">
    <name type="scientific">Piloderma croceum (strain F 1598)</name>
    <dbReference type="NCBI Taxonomy" id="765440"/>
    <lineage>
        <taxon>Eukaryota</taxon>
        <taxon>Fungi</taxon>
        <taxon>Dikarya</taxon>
        <taxon>Basidiomycota</taxon>
        <taxon>Agaricomycotina</taxon>
        <taxon>Agaricomycetes</taxon>
        <taxon>Agaricomycetidae</taxon>
        <taxon>Atheliales</taxon>
        <taxon>Atheliaceae</taxon>
        <taxon>Piloderma</taxon>
    </lineage>
</organism>
<dbReference type="AlphaFoldDB" id="A0A0C3EM77"/>
<dbReference type="Pfam" id="PF00248">
    <property type="entry name" value="Aldo_ket_red"/>
    <property type="match status" value="1"/>
</dbReference>
<evidence type="ECO:0000256" key="1">
    <source>
        <dbReference type="SAM" id="MobiDB-lite"/>
    </source>
</evidence>
<dbReference type="SUPFAM" id="SSF51430">
    <property type="entry name" value="NAD(P)-linked oxidoreductase"/>
    <property type="match status" value="1"/>
</dbReference>
<evidence type="ECO:0000313" key="4">
    <source>
        <dbReference type="EMBL" id="KIM73680.1"/>
    </source>
</evidence>
<name>A0A0C3EM77_PILCF</name>
<protein>
    <recommendedName>
        <fullName evidence="3">NADP-dependent oxidoreductase domain-containing protein</fullName>
    </recommendedName>
</protein>
<dbReference type="InParanoid" id="A0A0C3EM77"/>
<accession>A0A0C3EM77</accession>
<reference evidence="5" key="2">
    <citation type="submission" date="2015-01" db="EMBL/GenBank/DDBJ databases">
        <title>Evolutionary Origins and Diversification of the Mycorrhizal Mutualists.</title>
        <authorList>
            <consortium name="DOE Joint Genome Institute"/>
            <consortium name="Mycorrhizal Genomics Consortium"/>
            <person name="Kohler A."/>
            <person name="Kuo A."/>
            <person name="Nagy L.G."/>
            <person name="Floudas D."/>
            <person name="Copeland A."/>
            <person name="Barry K.W."/>
            <person name="Cichocki N."/>
            <person name="Veneault-Fourrey C."/>
            <person name="LaButti K."/>
            <person name="Lindquist E.A."/>
            <person name="Lipzen A."/>
            <person name="Lundell T."/>
            <person name="Morin E."/>
            <person name="Murat C."/>
            <person name="Riley R."/>
            <person name="Ohm R."/>
            <person name="Sun H."/>
            <person name="Tunlid A."/>
            <person name="Henrissat B."/>
            <person name="Grigoriev I.V."/>
            <person name="Hibbett D.S."/>
            <person name="Martin F."/>
        </authorList>
    </citation>
    <scope>NUCLEOTIDE SEQUENCE [LARGE SCALE GENOMIC DNA]</scope>
    <source>
        <strain evidence="5">F 1598</strain>
    </source>
</reference>
<dbReference type="OrthoDB" id="48988at2759"/>
<evidence type="ECO:0000256" key="2">
    <source>
        <dbReference type="SAM" id="Phobius"/>
    </source>
</evidence>
<evidence type="ECO:0000313" key="5">
    <source>
        <dbReference type="Proteomes" id="UP000054166"/>
    </source>
</evidence>
<feature type="transmembrane region" description="Helical" evidence="2">
    <location>
        <begin position="127"/>
        <end position="149"/>
    </location>
</feature>
<sequence length="155" mass="17595">MARELDLTLAPWDMLASGRFRTDAEEKARQESGEKSRTFTPDGKAGCNEDERKMCTALEKVVGEIGSKSIQAVAIAYHLQKQPYGFPIVGGRKVENLQKNIKALEIKDQMELLQNFLPFDAGFPNWIIVRVCFVLFHLLFGYPAFASFLREHMLI</sequence>
<dbReference type="STRING" id="765440.A0A0C3EM77"/>
<dbReference type="HOGENOM" id="CLU_138066_0_0_1"/>
<dbReference type="InterPro" id="IPR036812">
    <property type="entry name" value="NAD(P)_OxRdtase_dom_sf"/>
</dbReference>
<dbReference type="Gene3D" id="3.20.20.100">
    <property type="entry name" value="NADP-dependent oxidoreductase domain"/>
    <property type="match status" value="1"/>
</dbReference>
<dbReference type="InterPro" id="IPR023210">
    <property type="entry name" value="NADP_OxRdtase_dom"/>
</dbReference>
<keyword evidence="2" id="KW-0812">Transmembrane</keyword>
<dbReference type="Proteomes" id="UP000054166">
    <property type="component" value="Unassembled WGS sequence"/>
</dbReference>
<keyword evidence="2" id="KW-0472">Membrane</keyword>
<gene>
    <name evidence="4" type="ORF">PILCRDRAFT_802222</name>
</gene>
<evidence type="ECO:0000259" key="3">
    <source>
        <dbReference type="Pfam" id="PF00248"/>
    </source>
</evidence>
<feature type="domain" description="NADP-dependent oxidoreductase" evidence="3">
    <location>
        <begin position="1"/>
        <end position="106"/>
    </location>
</feature>